<sequence>MVSNKTVACLFRLHVQVFNNFKVSTKRDDMLRIEFVDFKCALSSPAPMNYIFYSDRNTLYRRTTNVGFPLLFEYCVCVRRSTTTKHQLYAIMNMLSIAVSARCARTRLFRFMIS</sequence>
<organism evidence="1">
    <name type="scientific">Pseudo-nitzschia australis</name>
    <dbReference type="NCBI Taxonomy" id="44445"/>
    <lineage>
        <taxon>Eukaryota</taxon>
        <taxon>Sar</taxon>
        <taxon>Stramenopiles</taxon>
        <taxon>Ochrophyta</taxon>
        <taxon>Bacillariophyta</taxon>
        <taxon>Bacillariophyceae</taxon>
        <taxon>Bacillariophycidae</taxon>
        <taxon>Bacillariales</taxon>
        <taxon>Bacillariaceae</taxon>
        <taxon>Pseudo-nitzschia</taxon>
    </lineage>
</organism>
<protein>
    <submittedName>
        <fullName evidence="1">Uncharacterized protein</fullName>
    </submittedName>
</protein>
<reference evidence="1" key="1">
    <citation type="submission" date="2021-01" db="EMBL/GenBank/DDBJ databases">
        <authorList>
            <person name="Corre E."/>
            <person name="Pelletier E."/>
            <person name="Niang G."/>
            <person name="Scheremetjew M."/>
            <person name="Finn R."/>
            <person name="Kale V."/>
            <person name="Holt S."/>
            <person name="Cochrane G."/>
            <person name="Meng A."/>
            <person name="Brown T."/>
            <person name="Cohen L."/>
        </authorList>
    </citation>
    <scope>NUCLEOTIDE SEQUENCE</scope>
    <source>
        <strain evidence="1">10249 10 AB</strain>
    </source>
</reference>
<accession>A0A7S4AA99</accession>
<proteinExistence type="predicted"/>
<name>A0A7S4AA99_9STRA</name>
<dbReference type="AlphaFoldDB" id="A0A7S4AA99"/>
<evidence type="ECO:0000313" key="1">
    <source>
        <dbReference type="EMBL" id="CAE0708967.1"/>
    </source>
</evidence>
<gene>
    <name evidence="1" type="ORF">PAUS00366_LOCUS1687</name>
</gene>
<dbReference type="EMBL" id="HBIX01002275">
    <property type="protein sequence ID" value="CAE0708967.1"/>
    <property type="molecule type" value="Transcribed_RNA"/>
</dbReference>